<proteinExistence type="predicted"/>
<protein>
    <submittedName>
        <fullName evidence="1">Uncharacterized protein</fullName>
    </submittedName>
</protein>
<name>A0A4C1Y4R0_EUMVA</name>
<reference evidence="1 2" key="1">
    <citation type="journal article" date="2019" name="Commun. Biol.">
        <title>The bagworm genome reveals a unique fibroin gene that provides high tensile strength.</title>
        <authorList>
            <person name="Kono N."/>
            <person name="Nakamura H."/>
            <person name="Ohtoshi R."/>
            <person name="Tomita M."/>
            <person name="Numata K."/>
            <person name="Arakawa K."/>
        </authorList>
    </citation>
    <scope>NUCLEOTIDE SEQUENCE [LARGE SCALE GENOMIC DNA]</scope>
</reference>
<organism evidence="1 2">
    <name type="scientific">Eumeta variegata</name>
    <name type="common">Bagworm moth</name>
    <name type="synonym">Eumeta japonica</name>
    <dbReference type="NCBI Taxonomy" id="151549"/>
    <lineage>
        <taxon>Eukaryota</taxon>
        <taxon>Metazoa</taxon>
        <taxon>Ecdysozoa</taxon>
        <taxon>Arthropoda</taxon>
        <taxon>Hexapoda</taxon>
        <taxon>Insecta</taxon>
        <taxon>Pterygota</taxon>
        <taxon>Neoptera</taxon>
        <taxon>Endopterygota</taxon>
        <taxon>Lepidoptera</taxon>
        <taxon>Glossata</taxon>
        <taxon>Ditrysia</taxon>
        <taxon>Tineoidea</taxon>
        <taxon>Psychidae</taxon>
        <taxon>Oiketicinae</taxon>
        <taxon>Eumeta</taxon>
    </lineage>
</organism>
<evidence type="ECO:0000313" key="2">
    <source>
        <dbReference type="Proteomes" id="UP000299102"/>
    </source>
</evidence>
<keyword evidence="2" id="KW-1185">Reference proteome</keyword>
<accession>A0A4C1Y4R0</accession>
<gene>
    <name evidence="1" type="ORF">EVAR_54794_1</name>
</gene>
<comment type="caution">
    <text evidence="1">The sequence shown here is derived from an EMBL/GenBank/DDBJ whole genome shotgun (WGS) entry which is preliminary data.</text>
</comment>
<sequence>MSRRRRAPAGVGGARDPRSALRNRNIHSCTYVDVCAAAGFLLYPCSLSAGRGPQYVRCVLGMPSAQARSYCDVLLERGSHCFLHSRCDAPSREYATDSEPQAHIDQLK</sequence>
<dbReference type="AlphaFoldDB" id="A0A4C1Y4R0"/>
<dbReference type="Proteomes" id="UP000299102">
    <property type="component" value="Unassembled WGS sequence"/>
</dbReference>
<evidence type="ECO:0000313" key="1">
    <source>
        <dbReference type="EMBL" id="GBP69375.1"/>
    </source>
</evidence>
<dbReference type="EMBL" id="BGZK01001039">
    <property type="protein sequence ID" value="GBP69375.1"/>
    <property type="molecule type" value="Genomic_DNA"/>
</dbReference>